<comment type="caution">
    <text evidence="4">The sequence shown here is derived from an EMBL/GenBank/DDBJ whole genome shotgun (WGS) entry which is preliminary data.</text>
</comment>
<dbReference type="PANTHER" id="PTHR43072:SF23">
    <property type="entry name" value="UPF0039 PROTEIN C11D3.02C"/>
    <property type="match status" value="1"/>
</dbReference>
<dbReference type="PANTHER" id="PTHR43072">
    <property type="entry name" value="N-ACETYLTRANSFERASE"/>
    <property type="match status" value="1"/>
</dbReference>
<evidence type="ECO:0000256" key="2">
    <source>
        <dbReference type="ARBA" id="ARBA00023315"/>
    </source>
</evidence>
<dbReference type="InterPro" id="IPR016181">
    <property type="entry name" value="Acyl_CoA_acyltransferase"/>
</dbReference>
<dbReference type="Gene3D" id="3.40.630.30">
    <property type="match status" value="1"/>
</dbReference>
<protein>
    <submittedName>
        <fullName evidence="4">GCN5 family acetyltransferase</fullName>
    </submittedName>
</protein>
<dbReference type="EMBL" id="LWDV01000009">
    <property type="protein sequence ID" value="OCL26389.1"/>
    <property type="molecule type" value="Genomic_DNA"/>
</dbReference>
<dbReference type="CDD" id="cd04301">
    <property type="entry name" value="NAT_SF"/>
    <property type="match status" value="1"/>
</dbReference>
<evidence type="ECO:0000256" key="1">
    <source>
        <dbReference type="ARBA" id="ARBA00022679"/>
    </source>
</evidence>
<proteinExistence type="predicted"/>
<dbReference type="Pfam" id="PF13420">
    <property type="entry name" value="Acetyltransf_4"/>
    <property type="match status" value="1"/>
</dbReference>
<name>A0A1C0A806_9FIRM</name>
<keyword evidence="1 4" id="KW-0808">Transferase</keyword>
<keyword evidence="2" id="KW-0012">Acyltransferase</keyword>
<dbReference type="SUPFAM" id="SSF55729">
    <property type="entry name" value="Acyl-CoA N-acyltransferases (Nat)"/>
    <property type="match status" value="1"/>
</dbReference>
<sequence>MKIRRAEIKDLGRITEIYNDAILNTTATFDIEIKTVDSRREWFDCHNEKLPIYVAEKDEVMGWVSLSKLFNKGAYAATVEISIYVDKKYRNRGVANALMKKIVSHAIENEEIHTVIARITGENKTSIHLHQKFGFEFAGTLKEVGYKFDRYIDVHLYQLLV</sequence>
<dbReference type="OrthoDB" id="9798006at2"/>
<dbReference type="GO" id="GO:0016747">
    <property type="term" value="F:acyltransferase activity, transferring groups other than amino-acyl groups"/>
    <property type="evidence" value="ECO:0007669"/>
    <property type="project" value="InterPro"/>
</dbReference>
<reference evidence="5" key="1">
    <citation type="submission" date="2016-07" db="EMBL/GenBank/DDBJ databases">
        <authorList>
            <person name="Florea S."/>
            <person name="Webb J.S."/>
            <person name="Jaromczyk J."/>
            <person name="Schardl C.L."/>
        </authorList>
    </citation>
    <scope>NUCLEOTIDE SEQUENCE [LARGE SCALE GENOMIC DNA]</scope>
    <source>
        <strain evidence="5">Z6</strain>
    </source>
</reference>
<gene>
    <name evidence="4" type="ORF">U472_10325</name>
</gene>
<reference evidence="4 5" key="2">
    <citation type="submission" date="2016-08" db="EMBL/GenBank/DDBJ databases">
        <title>Orenia metallireducens sp. nov. strain Z6, a Novel Metal-reducing Firmicute from the Deep Subsurface.</title>
        <authorList>
            <person name="Maxim B.I."/>
            <person name="Kenneth K."/>
            <person name="Flynn T.M."/>
            <person name="Oloughlin E.J."/>
            <person name="Locke R.A."/>
            <person name="Weber J.R."/>
            <person name="Egan S.M."/>
            <person name="Mackie R.I."/>
            <person name="Cann I.K."/>
        </authorList>
    </citation>
    <scope>NUCLEOTIDE SEQUENCE [LARGE SCALE GENOMIC DNA]</scope>
    <source>
        <strain evidence="4 5">Z6</strain>
    </source>
</reference>
<dbReference type="Proteomes" id="UP000093514">
    <property type="component" value="Unassembled WGS sequence"/>
</dbReference>
<evidence type="ECO:0000313" key="5">
    <source>
        <dbReference type="Proteomes" id="UP000093514"/>
    </source>
</evidence>
<dbReference type="AlphaFoldDB" id="A0A1C0A806"/>
<dbReference type="PROSITE" id="PS51186">
    <property type="entry name" value="GNAT"/>
    <property type="match status" value="1"/>
</dbReference>
<dbReference type="InterPro" id="IPR000182">
    <property type="entry name" value="GNAT_dom"/>
</dbReference>
<evidence type="ECO:0000259" key="3">
    <source>
        <dbReference type="PROSITE" id="PS51186"/>
    </source>
</evidence>
<accession>A0A1C0A806</accession>
<evidence type="ECO:0000313" key="4">
    <source>
        <dbReference type="EMBL" id="OCL26389.1"/>
    </source>
</evidence>
<feature type="domain" description="N-acetyltransferase" evidence="3">
    <location>
        <begin position="1"/>
        <end position="161"/>
    </location>
</feature>
<organism evidence="4 5">
    <name type="scientific">Orenia metallireducens</name>
    <dbReference type="NCBI Taxonomy" id="1413210"/>
    <lineage>
        <taxon>Bacteria</taxon>
        <taxon>Bacillati</taxon>
        <taxon>Bacillota</taxon>
        <taxon>Clostridia</taxon>
        <taxon>Halanaerobiales</taxon>
        <taxon>Halobacteroidaceae</taxon>
        <taxon>Orenia</taxon>
    </lineage>
</organism>
<keyword evidence="5" id="KW-1185">Reference proteome</keyword>
<dbReference type="RefSeq" id="WP_068718167.1">
    <property type="nucleotide sequence ID" value="NZ_LWDV01000009.1"/>
</dbReference>